<dbReference type="Pfam" id="PF01476">
    <property type="entry name" value="LysM"/>
    <property type="match status" value="1"/>
</dbReference>
<dbReference type="SUPFAM" id="SSF88713">
    <property type="entry name" value="Glycoside hydrolase/deacetylase"/>
    <property type="match status" value="1"/>
</dbReference>
<sequence length="403" mass="40442">MAALNGSVSWLLAAALTTGAPGVPGAGAGTGPAAVAQVQALLALDGRLPAGAVTGRLGSATGQALVQALWAAGAGSWEAGLARAAGAGPEPAAARTWLAAWGLNGPQALGRFQAAVGLPADGHWNAATAGLLAHLEAVRLAYRHHWAYRAQAGDSFSRLAWAAGIPVSRLMAANPAHGSRLWVGQAVTWPGAAPPPAAPPAAPGEGETPASSGPFGHLEPAGAVVLMAPGTDTLRALLAAERGGFRHLRPDIAVSGQYLLLHPRLLRALVAEGNAIDVIGYTGLPLSGLTPKETTQEIQWAVTAGERVLGTPPAALVLPAPDGAAAAAARRAGLPVAVPRLTVRGAAAAARLTAARIAAAQAAAWVQPPVTASAWRRWMAALARRHAVLLSLAQQWDAGAGSN</sequence>
<dbReference type="GO" id="GO:0005975">
    <property type="term" value="P:carbohydrate metabolic process"/>
    <property type="evidence" value="ECO:0007669"/>
    <property type="project" value="InterPro"/>
</dbReference>
<dbReference type="KEGG" id="hfv:R50_1238"/>
<dbReference type="CDD" id="cd00118">
    <property type="entry name" value="LysM"/>
    <property type="match status" value="1"/>
</dbReference>
<dbReference type="EMBL" id="LR778114">
    <property type="protein sequence ID" value="CAB1128744.1"/>
    <property type="molecule type" value="Genomic_DNA"/>
</dbReference>
<feature type="domain" description="LysM" evidence="2">
    <location>
        <begin position="146"/>
        <end position="189"/>
    </location>
</feature>
<reference evidence="3 4" key="1">
    <citation type="submission" date="2020-02" db="EMBL/GenBank/DDBJ databases">
        <authorList>
            <person name="Hogendoorn C."/>
        </authorList>
    </citation>
    <scope>NUCLEOTIDE SEQUENCE [LARGE SCALE GENOMIC DNA]</scope>
    <source>
        <strain evidence="3">R501</strain>
    </source>
</reference>
<dbReference type="SUPFAM" id="SSF54106">
    <property type="entry name" value="LysM domain"/>
    <property type="match status" value="1"/>
</dbReference>
<proteinExistence type="predicted"/>
<evidence type="ECO:0000313" key="3">
    <source>
        <dbReference type="EMBL" id="CAB1128744.1"/>
    </source>
</evidence>
<dbReference type="Gene3D" id="3.20.20.370">
    <property type="entry name" value="Glycoside hydrolase/deacetylase"/>
    <property type="match status" value="1"/>
</dbReference>
<evidence type="ECO:0000313" key="4">
    <source>
        <dbReference type="Proteomes" id="UP000503399"/>
    </source>
</evidence>
<organism evidence="3 4">
    <name type="scientific">Candidatus Hydrogenisulfobacillus filiaventi</name>
    <dbReference type="NCBI Taxonomy" id="2707344"/>
    <lineage>
        <taxon>Bacteria</taxon>
        <taxon>Bacillati</taxon>
        <taxon>Bacillota</taxon>
        <taxon>Clostridia</taxon>
        <taxon>Eubacteriales</taxon>
        <taxon>Clostridiales Family XVII. Incertae Sedis</taxon>
        <taxon>Candidatus Hydrogenisulfobacillus</taxon>
    </lineage>
</organism>
<protein>
    <submittedName>
        <fullName evidence="3">Putative NodB homology domain-containing protein</fullName>
    </submittedName>
</protein>
<keyword evidence="4" id="KW-1185">Reference proteome</keyword>
<dbReference type="InterPro" id="IPR011330">
    <property type="entry name" value="Glyco_hydro/deAcase_b/a-brl"/>
</dbReference>
<feature type="compositionally biased region" description="Pro residues" evidence="1">
    <location>
        <begin position="192"/>
        <end position="202"/>
    </location>
</feature>
<feature type="region of interest" description="Disordered" evidence="1">
    <location>
        <begin position="192"/>
        <end position="214"/>
    </location>
</feature>
<dbReference type="InterPro" id="IPR036779">
    <property type="entry name" value="LysM_dom_sf"/>
</dbReference>
<dbReference type="Proteomes" id="UP000503399">
    <property type="component" value="Chromosome"/>
</dbReference>
<dbReference type="InterPro" id="IPR018392">
    <property type="entry name" value="LysM"/>
</dbReference>
<dbReference type="PROSITE" id="PS51782">
    <property type="entry name" value="LYSM"/>
    <property type="match status" value="1"/>
</dbReference>
<gene>
    <name evidence="3" type="ORF">R50_1238</name>
</gene>
<name>A0A6F8ZFN5_9FIRM</name>
<evidence type="ECO:0000259" key="2">
    <source>
        <dbReference type="PROSITE" id="PS51782"/>
    </source>
</evidence>
<dbReference type="SMART" id="SM00257">
    <property type="entry name" value="LysM"/>
    <property type="match status" value="1"/>
</dbReference>
<dbReference type="AlphaFoldDB" id="A0A6F8ZFN5"/>
<evidence type="ECO:0000256" key="1">
    <source>
        <dbReference type="SAM" id="MobiDB-lite"/>
    </source>
</evidence>
<accession>A0A6F8ZFN5</accession>
<dbReference type="Gene3D" id="3.10.350.10">
    <property type="entry name" value="LysM domain"/>
    <property type="match status" value="1"/>
</dbReference>